<comment type="caution">
    <text evidence="2">The sequence shown here is derived from an EMBL/GenBank/DDBJ whole genome shotgun (WGS) entry which is preliminary data.</text>
</comment>
<dbReference type="PROSITE" id="PS51257">
    <property type="entry name" value="PROKAR_LIPOPROTEIN"/>
    <property type="match status" value="1"/>
</dbReference>
<evidence type="ECO:0000256" key="1">
    <source>
        <dbReference type="SAM" id="SignalP"/>
    </source>
</evidence>
<dbReference type="EMBL" id="JBHSOG010000043">
    <property type="protein sequence ID" value="MFC5769876.1"/>
    <property type="molecule type" value="Genomic_DNA"/>
</dbReference>
<keyword evidence="3" id="KW-1185">Reference proteome</keyword>
<sequence>MTAARVRHAGPLGAVAAALLAAACATPLLQPSASPELRPGAGGRLKPMPVRPLDIRADCRFKDEAGYGASTMLDVSYAEVKAFSASVDIPRRGSCRFDGEFAQVRRTPHVELRARDGCTVSIWEQGEQVTVAFNDCAARCTRGAFDYVWPIIVDRRSGQCH</sequence>
<proteinExistence type="predicted"/>
<evidence type="ECO:0000313" key="2">
    <source>
        <dbReference type="EMBL" id="MFC5769876.1"/>
    </source>
</evidence>
<protein>
    <recommendedName>
        <fullName evidence="4">Lipoprotein</fullName>
    </recommendedName>
</protein>
<evidence type="ECO:0000313" key="3">
    <source>
        <dbReference type="Proteomes" id="UP001595974"/>
    </source>
</evidence>
<feature type="signal peptide" evidence="1">
    <location>
        <begin position="1"/>
        <end position="23"/>
    </location>
</feature>
<organism evidence="2 3">
    <name type="scientific">Thauera sinica</name>
    <dbReference type="NCBI Taxonomy" id="2665146"/>
    <lineage>
        <taxon>Bacteria</taxon>
        <taxon>Pseudomonadati</taxon>
        <taxon>Pseudomonadota</taxon>
        <taxon>Betaproteobacteria</taxon>
        <taxon>Rhodocyclales</taxon>
        <taxon>Zoogloeaceae</taxon>
        <taxon>Thauera</taxon>
    </lineage>
</organism>
<feature type="chain" id="PRO_5046753418" description="Lipoprotein" evidence="1">
    <location>
        <begin position="24"/>
        <end position="161"/>
    </location>
</feature>
<dbReference type="RefSeq" id="WP_096451547.1">
    <property type="nucleotide sequence ID" value="NZ_JBHSOG010000043.1"/>
</dbReference>
<accession>A0ABW1ASG8</accession>
<keyword evidence="1" id="KW-0732">Signal</keyword>
<dbReference type="Proteomes" id="UP001595974">
    <property type="component" value="Unassembled WGS sequence"/>
</dbReference>
<name>A0ABW1ASG8_9RHOO</name>
<evidence type="ECO:0008006" key="4">
    <source>
        <dbReference type="Google" id="ProtNLM"/>
    </source>
</evidence>
<gene>
    <name evidence="2" type="ORF">ACFPTN_10870</name>
</gene>
<reference evidence="3" key="1">
    <citation type="journal article" date="2019" name="Int. J. Syst. Evol. Microbiol.">
        <title>The Global Catalogue of Microorganisms (GCM) 10K type strain sequencing project: providing services to taxonomists for standard genome sequencing and annotation.</title>
        <authorList>
            <consortium name="The Broad Institute Genomics Platform"/>
            <consortium name="The Broad Institute Genome Sequencing Center for Infectious Disease"/>
            <person name="Wu L."/>
            <person name="Ma J."/>
        </authorList>
    </citation>
    <scope>NUCLEOTIDE SEQUENCE [LARGE SCALE GENOMIC DNA]</scope>
    <source>
        <strain evidence="3">SHR3</strain>
    </source>
</reference>